<dbReference type="SUPFAM" id="SSF46785">
    <property type="entry name" value="Winged helix' DNA-binding domain"/>
    <property type="match status" value="1"/>
</dbReference>
<dbReference type="InterPro" id="IPR005149">
    <property type="entry name" value="Tscrpt_reg_PadR_N"/>
</dbReference>
<evidence type="ECO:0000313" key="3">
    <source>
        <dbReference type="Proteomes" id="UP001259572"/>
    </source>
</evidence>
<evidence type="ECO:0000259" key="1">
    <source>
        <dbReference type="Pfam" id="PF03551"/>
    </source>
</evidence>
<dbReference type="PANTHER" id="PTHR43252">
    <property type="entry name" value="TRANSCRIPTIONAL REGULATOR YQJI"/>
    <property type="match status" value="1"/>
</dbReference>
<dbReference type="Pfam" id="PF03551">
    <property type="entry name" value="PadR"/>
    <property type="match status" value="1"/>
</dbReference>
<reference evidence="2 3" key="1">
    <citation type="submission" date="2023-05" db="EMBL/GenBank/DDBJ databases">
        <authorList>
            <person name="Guo Y."/>
        </authorList>
    </citation>
    <scope>NUCLEOTIDE SEQUENCE [LARGE SCALE GENOMIC DNA]</scope>
    <source>
        <strain evidence="2 3">GR2756</strain>
    </source>
</reference>
<name>A0ABU3QBI9_9SPHN</name>
<comment type="caution">
    <text evidence="2">The sequence shown here is derived from an EMBL/GenBank/DDBJ whole genome shotgun (WGS) entry which is preliminary data.</text>
</comment>
<dbReference type="Proteomes" id="UP001259572">
    <property type="component" value="Unassembled WGS sequence"/>
</dbReference>
<dbReference type="Gene3D" id="1.10.10.10">
    <property type="entry name" value="Winged helix-like DNA-binding domain superfamily/Winged helix DNA-binding domain"/>
    <property type="match status" value="1"/>
</dbReference>
<dbReference type="RefSeq" id="WP_315728086.1">
    <property type="nucleotide sequence ID" value="NZ_JAVUPU010000011.1"/>
</dbReference>
<evidence type="ECO:0000313" key="2">
    <source>
        <dbReference type="EMBL" id="MDT9600687.1"/>
    </source>
</evidence>
<dbReference type="EMBL" id="JAVUPU010000011">
    <property type="protein sequence ID" value="MDT9600687.1"/>
    <property type="molecule type" value="Genomic_DNA"/>
</dbReference>
<sequence length="171" mass="19507">MSVRHLVLGLLKRAPMHGYEIQRVMKEARVDLWAGALPGSLYHALRKMEGEGLVRIKALEQSGLRQRAVYEITKDGEAELRSFLLSCWEEPIRPFPVPFYLGMTFLDDPDAALPAIERRIVSLRAEMEEWEQGVVAKKEAPGPARLAMENFAQHLQLDLDMLVRLRDLLSD</sequence>
<dbReference type="InterPro" id="IPR036390">
    <property type="entry name" value="WH_DNA-bd_sf"/>
</dbReference>
<protein>
    <submittedName>
        <fullName evidence="2">PadR family transcriptional regulator</fullName>
    </submittedName>
</protein>
<dbReference type="InterPro" id="IPR036388">
    <property type="entry name" value="WH-like_DNA-bd_sf"/>
</dbReference>
<proteinExistence type="predicted"/>
<keyword evidence="3" id="KW-1185">Reference proteome</keyword>
<organism evidence="2 3">
    <name type="scientific">Sphingosinicella rhizophila</name>
    <dbReference type="NCBI Taxonomy" id="3050082"/>
    <lineage>
        <taxon>Bacteria</taxon>
        <taxon>Pseudomonadati</taxon>
        <taxon>Pseudomonadota</taxon>
        <taxon>Alphaproteobacteria</taxon>
        <taxon>Sphingomonadales</taxon>
        <taxon>Sphingosinicellaceae</taxon>
        <taxon>Sphingosinicella</taxon>
    </lineage>
</organism>
<gene>
    <name evidence="2" type="ORF">RQX22_17125</name>
</gene>
<accession>A0ABU3QBI9</accession>
<feature type="domain" description="Transcription regulator PadR N-terminal" evidence="1">
    <location>
        <begin position="7"/>
        <end position="81"/>
    </location>
</feature>
<dbReference type="PANTHER" id="PTHR43252:SF2">
    <property type="entry name" value="TRANSCRIPTION REGULATOR, PADR-LIKE FAMILY"/>
    <property type="match status" value="1"/>
</dbReference>